<feature type="transmembrane region" description="Helical" evidence="1">
    <location>
        <begin position="6"/>
        <end position="29"/>
    </location>
</feature>
<dbReference type="STRING" id="1299341.SAMN05444005_101314"/>
<feature type="transmembrane region" description="Helical" evidence="1">
    <location>
        <begin position="50"/>
        <end position="68"/>
    </location>
</feature>
<dbReference type="EMBL" id="FOEI01000001">
    <property type="protein sequence ID" value="SEP56577.1"/>
    <property type="molecule type" value="Genomic_DNA"/>
</dbReference>
<evidence type="ECO:0000313" key="3">
    <source>
        <dbReference type="Proteomes" id="UP000198648"/>
    </source>
</evidence>
<evidence type="ECO:0000256" key="1">
    <source>
        <dbReference type="SAM" id="Phobius"/>
    </source>
</evidence>
<evidence type="ECO:0000313" key="2">
    <source>
        <dbReference type="EMBL" id="SEP56577.1"/>
    </source>
</evidence>
<name>A0A1H8YWY0_9FLAO</name>
<dbReference type="AlphaFoldDB" id="A0A1H8YWY0"/>
<feature type="transmembrane region" description="Helical" evidence="1">
    <location>
        <begin position="74"/>
        <end position="93"/>
    </location>
</feature>
<organism evidence="2 3">
    <name type="scientific">Flavobacterium urocaniciphilum</name>
    <dbReference type="NCBI Taxonomy" id="1299341"/>
    <lineage>
        <taxon>Bacteria</taxon>
        <taxon>Pseudomonadati</taxon>
        <taxon>Bacteroidota</taxon>
        <taxon>Flavobacteriia</taxon>
        <taxon>Flavobacteriales</taxon>
        <taxon>Flavobacteriaceae</taxon>
        <taxon>Flavobacterium</taxon>
    </lineage>
</organism>
<dbReference type="RefSeq" id="WP_091464250.1">
    <property type="nucleotide sequence ID" value="NZ_FOEI01000001.1"/>
</dbReference>
<proteinExistence type="predicted"/>
<reference evidence="2 3" key="1">
    <citation type="submission" date="2016-10" db="EMBL/GenBank/DDBJ databases">
        <authorList>
            <person name="de Groot N.N."/>
        </authorList>
    </citation>
    <scope>NUCLEOTIDE SEQUENCE [LARGE SCALE GENOMIC DNA]</scope>
    <source>
        <strain evidence="2 3">DSM 27078</strain>
    </source>
</reference>
<keyword evidence="1" id="KW-0812">Transmembrane</keyword>
<accession>A0A1H8YWY0</accession>
<keyword evidence="1" id="KW-1133">Transmembrane helix</keyword>
<gene>
    <name evidence="2" type="ORF">SAMN05444005_101314</name>
</gene>
<dbReference type="Proteomes" id="UP000198648">
    <property type="component" value="Unassembled WGS sequence"/>
</dbReference>
<sequence>MSELNLYFVGLVLLIFSNWYSRYTVQNAVTLLDDNKKVELINLFQKENKFNGLTVIALMIVFFVLIQLKFIPILYLMIGIFTLLITKIVYTYKIKLGKLKANNFPIEYIKKFNLASYIQIGGFLVFSILSILMIAIYA</sequence>
<keyword evidence="3" id="KW-1185">Reference proteome</keyword>
<feature type="transmembrane region" description="Helical" evidence="1">
    <location>
        <begin position="114"/>
        <end position="137"/>
    </location>
</feature>
<evidence type="ECO:0008006" key="4">
    <source>
        <dbReference type="Google" id="ProtNLM"/>
    </source>
</evidence>
<protein>
    <recommendedName>
        <fullName evidence="4">DUF3784 domain-containing protein</fullName>
    </recommendedName>
</protein>
<keyword evidence="1" id="KW-0472">Membrane</keyword>